<dbReference type="OrthoDB" id="9762009at2"/>
<dbReference type="InterPro" id="IPR027379">
    <property type="entry name" value="CLS_N"/>
</dbReference>
<keyword evidence="5 7" id="KW-0472">Membrane</keyword>
<protein>
    <submittedName>
        <fullName evidence="9">Cardiolipin synthase</fullName>
    </submittedName>
</protein>
<keyword evidence="10" id="KW-1185">Reference proteome</keyword>
<evidence type="ECO:0000313" key="10">
    <source>
        <dbReference type="Proteomes" id="UP000316798"/>
    </source>
</evidence>
<evidence type="ECO:0000256" key="7">
    <source>
        <dbReference type="SAM" id="Phobius"/>
    </source>
</evidence>
<feature type="region of interest" description="Disordered" evidence="6">
    <location>
        <begin position="257"/>
        <end position="293"/>
    </location>
</feature>
<proteinExistence type="predicted"/>
<keyword evidence="2" id="KW-1003">Cell membrane</keyword>
<sequence>MLILGHFVFVLICLLIYAINTHVGGQRRHPSAAIAWVLLIALLPYIGLPFYLFFGSRKFVRPPRHPGAVTDGYDDTPRAAAIATLEGMGLAAPQPQRAVRFHADGHAAWNELLAVIGSAQSRLDICTYVLANDEVGQRVVRLLQDRAGAGVRVRLLLDAVGSLRTSRQQIERLRAAGVEVRWFMPLLHNPMRGRVNLRNHRKLAIADGRHVWSGGRNLAAEYFTGDGRTPPWIDLSFTVHGPLAGEALDLFESHWRHTSGPQENSRQKTAPESAGPAPGPGQHLAQMVPSGPDQAEDTVHALLLTAIYRARQRVVAVTPYFVPDDNLLTALRLAAQRGVRVELIVPARSNHRLADIARPRAMRDLAAAGAQVRLTAGMTHAKAIVVDDTLALCGSLNLDARSLFLNFELMVAFYAAEDIAAVDHWIAANFRGARRYVARAASLWRDILEGLVRWLGFQI</sequence>
<name>A0A515DER7_9BURK</name>
<gene>
    <name evidence="9" type="ORF">EUB48_17615</name>
</gene>
<dbReference type="RefSeq" id="WP_142820341.1">
    <property type="nucleotide sequence ID" value="NZ_CP035503.1"/>
</dbReference>
<keyword evidence="3 7" id="KW-0812">Transmembrane</keyword>
<dbReference type="GO" id="GO:0008808">
    <property type="term" value="F:cardiolipin synthase activity"/>
    <property type="evidence" value="ECO:0007669"/>
    <property type="project" value="TreeGrafter"/>
</dbReference>
<feature type="transmembrane region" description="Helical" evidence="7">
    <location>
        <begin position="34"/>
        <end position="54"/>
    </location>
</feature>
<dbReference type="GO" id="GO:0005886">
    <property type="term" value="C:plasma membrane"/>
    <property type="evidence" value="ECO:0007669"/>
    <property type="project" value="UniProtKB-SubCell"/>
</dbReference>
<dbReference type="Pfam" id="PF13396">
    <property type="entry name" value="PLDc_N"/>
    <property type="match status" value="1"/>
</dbReference>
<evidence type="ECO:0000256" key="4">
    <source>
        <dbReference type="ARBA" id="ARBA00022989"/>
    </source>
</evidence>
<dbReference type="SMART" id="SM00155">
    <property type="entry name" value="PLDc"/>
    <property type="match status" value="2"/>
</dbReference>
<dbReference type="EMBL" id="CP035503">
    <property type="protein sequence ID" value="QDL38904.1"/>
    <property type="molecule type" value="Genomic_DNA"/>
</dbReference>
<dbReference type="KEGG" id="rhf:EUB48_17615"/>
<feature type="domain" description="PLD phosphodiesterase" evidence="8">
    <location>
        <begin position="195"/>
        <end position="222"/>
    </location>
</feature>
<dbReference type="SUPFAM" id="SSF56024">
    <property type="entry name" value="Phospholipase D/nuclease"/>
    <property type="match status" value="2"/>
</dbReference>
<dbReference type="PROSITE" id="PS50035">
    <property type="entry name" value="PLD"/>
    <property type="match status" value="2"/>
</dbReference>
<dbReference type="Proteomes" id="UP000316798">
    <property type="component" value="Chromosome"/>
</dbReference>
<dbReference type="Gene3D" id="3.30.870.10">
    <property type="entry name" value="Endonuclease Chain A"/>
    <property type="match status" value="2"/>
</dbReference>
<evidence type="ECO:0000259" key="8">
    <source>
        <dbReference type="PROSITE" id="PS50035"/>
    </source>
</evidence>
<feature type="domain" description="PLD phosphodiesterase" evidence="8">
    <location>
        <begin position="375"/>
        <end position="402"/>
    </location>
</feature>
<evidence type="ECO:0000256" key="6">
    <source>
        <dbReference type="SAM" id="MobiDB-lite"/>
    </source>
</evidence>
<dbReference type="PANTHER" id="PTHR21248:SF22">
    <property type="entry name" value="PHOSPHOLIPASE D"/>
    <property type="match status" value="1"/>
</dbReference>
<dbReference type="AlphaFoldDB" id="A0A515DER7"/>
<evidence type="ECO:0000256" key="2">
    <source>
        <dbReference type="ARBA" id="ARBA00022475"/>
    </source>
</evidence>
<dbReference type="InterPro" id="IPR001736">
    <property type="entry name" value="PLipase_D/transphosphatidylase"/>
</dbReference>
<dbReference type="PANTHER" id="PTHR21248">
    <property type="entry name" value="CARDIOLIPIN SYNTHASE"/>
    <property type="match status" value="1"/>
</dbReference>
<dbReference type="GO" id="GO:0032049">
    <property type="term" value="P:cardiolipin biosynthetic process"/>
    <property type="evidence" value="ECO:0007669"/>
    <property type="project" value="UniProtKB-ARBA"/>
</dbReference>
<evidence type="ECO:0000256" key="1">
    <source>
        <dbReference type="ARBA" id="ARBA00004651"/>
    </source>
</evidence>
<evidence type="ECO:0000256" key="5">
    <source>
        <dbReference type="ARBA" id="ARBA00023136"/>
    </source>
</evidence>
<dbReference type="InterPro" id="IPR025202">
    <property type="entry name" value="PLD-like_dom"/>
</dbReference>
<reference evidence="9 10" key="1">
    <citation type="submission" date="2019-01" db="EMBL/GenBank/DDBJ databases">
        <title>Genomic insights into a novel species Rhodoferax sp.</title>
        <authorList>
            <person name="Jin L."/>
        </authorList>
    </citation>
    <scope>NUCLEOTIDE SEQUENCE [LARGE SCALE GENOMIC DNA]</scope>
    <source>
        <strain evidence="9 10">CHu59-6-5</strain>
    </source>
</reference>
<evidence type="ECO:0000256" key="3">
    <source>
        <dbReference type="ARBA" id="ARBA00022692"/>
    </source>
</evidence>
<comment type="subcellular location">
    <subcellularLocation>
        <location evidence="1">Cell membrane</location>
        <topology evidence="1">Multi-pass membrane protein</topology>
    </subcellularLocation>
</comment>
<dbReference type="Pfam" id="PF13091">
    <property type="entry name" value="PLDc_2"/>
    <property type="match status" value="2"/>
</dbReference>
<keyword evidence="4 7" id="KW-1133">Transmembrane helix</keyword>
<feature type="compositionally biased region" description="Polar residues" evidence="6">
    <location>
        <begin position="259"/>
        <end position="268"/>
    </location>
</feature>
<organism evidence="9 10">
    <name type="scientific">Rhodoferax sediminis</name>
    <dbReference type="NCBI Taxonomy" id="2509614"/>
    <lineage>
        <taxon>Bacteria</taxon>
        <taxon>Pseudomonadati</taxon>
        <taxon>Pseudomonadota</taxon>
        <taxon>Betaproteobacteria</taxon>
        <taxon>Burkholderiales</taxon>
        <taxon>Comamonadaceae</taxon>
        <taxon>Rhodoferax</taxon>
    </lineage>
</organism>
<evidence type="ECO:0000313" key="9">
    <source>
        <dbReference type="EMBL" id="QDL38904.1"/>
    </source>
</evidence>
<accession>A0A515DER7</accession>